<dbReference type="InterPro" id="IPR002549">
    <property type="entry name" value="AI-2E-like"/>
</dbReference>
<reference evidence="7 8" key="1">
    <citation type="journal article" date="2016" name="Nat. Commun.">
        <title>Thousands of microbial genomes shed light on interconnected biogeochemical processes in an aquifer system.</title>
        <authorList>
            <person name="Anantharaman K."/>
            <person name="Brown C.T."/>
            <person name="Hug L.A."/>
            <person name="Sharon I."/>
            <person name="Castelle C.J."/>
            <person name="Probst A.J."/>
            <person name="Thomas B.C."/>
            <person name="Singh A."/>
            <person name="Wilkins M.J."/>
            <person name="Karaoz U."/>
            <person name="Brodie E.L."/>
            <person name="Williams K.H."/>
            <person name="Hubbard S.S."/>
            <person name="Banfield J.F."/>
        </authorList>
    </citation>
    <scope>NUCLEOTIDE SEQUENCE [LARGE SCALE GENOMIC DNA]</scope>
</reference>
<evidence type="ECO:0000313" key="7">
    <source>
        <dbReference type="EMBL" id="OGL99149.1"/>
    </source>
</evidence>
<evidence type="ECO:0008006" key="9">
    <source>
        <dbReference type="Google" id="ProtNLM"/>
    </source>
</evidence>
<gene>
    <name evidence="7" type="ORF">A2304_03285</name>
</gene>
<dbReference type="GO" id="GO:0016020">
    <property type="term" value="C:membrane"/>
    <property type="evidence" value="ECO:0007669"/>
    <property type="project" value="UniProtKB-SubCell"/>
</dbReference>
<feature type="transmembrane region" description="Helical" evidence="6">
    <location>
        <begin position="263"/>
        <end position="285"/>
    </location>
</feature>
<evidence type="ECO:0000256" key="4">
    <source>
        <dbReference type="ARBA" id="ARBA00022989"/>
    </source>
</evidence>
<dbReference type="PANTHER" id="PTHR21716:SF4">
    <property type="entry name" value="TRANSMEMBRANE PROTEIN 245"/>
    <property type="match status" value="1"/>
</dbReference>
<feature type="transmembrane region" description="Helical" evidence="6">
    <location>
        <begin position="63"/>
        <end position="89"/>
    </location>
</feature>
<dbReference type="Proteomes" id="UP000176501">
    <property type="component" value="Unassembled WGS sequence"/>
</dbReference>
<sequence>MSRISESHTHIARWFFLLLATAVAALFWKVIAPYAITLVTAAIAAVVLAPLEKRVRRLVRHPHVSAVIMVAFMFFLVVGPLAALLAVMLDQAFDIVASTVANPDWVASFRLEEQAGFLLLPEFIRHGILSLDVVGLLRSVAQWATSNLGTFLQGTTVFILNAFIFFVSLYYFLLDRERISKEMLALSPLRDSVDHEIAVRMVGTVRGVIFGSLIIAVVQGILAGIGLTIFGVPGAFLWAALVVIAAQVPMLGTGIVMLPCVAYLFVVGESASAVGLLIWSLALVATVDNMLKPYVVGGRTRMHGLLILVSMLGGLEAFGPIGFILGPTILAAFLVVVELYKAGILENNKAA</sequence>
<accession>A0A1F7W8Q7</accession>
<evidence type="ECO:0000256" key="2">
    <source>
        <dbReference type="ARBA" id="ARBA00009773"/>
    </source>
</evidence>
<dbReference type="PANTHER" id="PTHR21716">
    <property type="entry name" value="TRANSMEMBRANE PROTEIN"/>
    <property type="match status" value="1"/>
</dbReference>
<evidence type="ECO:0000256" key="6">
    <source>
        <dbReference type="SAM" id="Phobius"/>
    </source>
</evidence>
<keyword evidence="4 6" id="KW-1133">Transmembrane helix</keyword>
<protein>
    <recommendedName>
        <fullName evidence="9">AI-2E family transporter</fullName>
    </recommendedName>
</protein>
<dbReference type="Pfam" id="PF01594">
    <property type="entry name" value="AI-2E_transport"/>
    <property type="match status" value="1"/>
</dbReference>
<dbReference type="AlphaFoldDB" id="A0A1F7W8Q7"/>
<proteinExistence type="inferred from homology"/>
<keyword evidence="5 6" id="KW-0472">Membrane</keyword>
<keyword evidence="3 6" id="KW-0812">Transmembrane</keyword>
<feature type="transmembrane region" description="Helical" evidence="6">
    <location>
        <begin position="34"/>
        <end position="51"/>
    </location>
</feature>
<organism evidence="7 8">
    <name type="scientific">Candidatus Uhrbacteria bacterium RIFOXYB2_FULL_57_15</name>
    <dbReference type="NCBI Taxonomy" id="1802422"/>
    <lineage>
        <taxon>Bacteria</taxon>
        <taxon>Candidatus Uhriibacteriota</taxon>
    </lineage>
</organism>
<comment type="subcellular location">
    <subcellularLocation>
        <location evidence="1">Membrane</location>
        <topology evidence="1">Multi-pass membrane protein</topology>
    </subcellularLocation>
</comment>
<feature type="transmembrane region" description="Helical" evidence="6">
    <location>
        <begin position="12"/>
        <end position="28"/>
    </location>
</feature>
<comment type="similarity">
    <text evidence="2">Belongs to the autoinducer-2 exporter (AI-2E) (TC 2.A.86) family.</text>
</comment>
<feature type="transmembrane region" description="Helical" evidence="6">
    <location>
        <begin position="151"/>
        <end position="173"/>
    </location>
</feature>
<evidence type="ECO:0000313" key="8">
    <source>
        <dbReference type="Proteomes" id="UP000176501"/>
    </source>
</evidence>
<comment type="caution">
    <text evidence="7">The sequence shown here is derived from an EMBL/GenBank/DDBJ whole genome shotgun (WGS) entry which is preliminary data.</text>
</comment>
<evidence type="ECO:0000256" key="5">
    <source>
        <dbReference type="ARBA" id="ARBA00023136"/>
    </source>
</evidence>
<feature type="transmembrane region" description="Helical" evidence="6">
    <location>
        <begin position="305"/>
        <end position="337"/>
    </location>
</feature>
<feature type="transmembrane region" description="Helical" evidence="6">
    <location>
        <begin position="208"/>
        <end position="230"/>
    </location>
</feature>
<evidence type="ECO:0000256" key="1">
    <source>
        <dbReference type="ARBA" id="ARBA00004141"/>
    </source>
</evidence>
<evidence type="ECO:0000256" key="3">
    <source>
        <dbReference type="ARBA" id="ARBA00022692"/>
    </source>
</evidence>
<name>A0A1F7W8Q7_9BACT</name>
<feature type="transmembrane region" description="Helical" evidence="6">
    <location>
        <begin position="236"/>
        <end position="256"/>
    </location>
</feature>
<dbReference type="EMBL" id="MGFE01000009">
    <property type="protein sequence ID" value="OGL99149.1"/>
    <property type="molecule type" value="Genomic_DNA"/>
</dbReference>